<dbReference type="EC" id="6.6.1.2" evidence="1"/>
<feature type="compositionally biased region" description="Acidic residues" evidence="2">
    <location>
        <begin position="220"/>
        <end position="239"/>
    </location>
</feature>
<dbReference type="NCBIfam" id="TIGR01651">
    <property type="entry name" value="CobT"/>
    <property type="match status" value="1"/>
</dbReference>
<feature type="region of interest" description="Disordered" evidence="2">
    <location>
        <begin position="220"/>
        <end position="314"/>
    </location>
</feature>
<feature type="compositionally biased region" description="Acidic residues" evidence="2">
    <location>
        <begin position="255"/>
        <end position="295"/>
    </location>
</feature>
<dbReference type="GO" id="GO:0051116">
    <property type="term" value="F:cobaltochelatase activity"/>
    <property type="evidence" value="ECO:0007669"/>
    <property type="project" value="UniProtKB-UniRule"/>
</dbReference>
<dbReference type="InterPro" id="IPR025861">
    <property type="entry name" value="CobT_VWA_dom"/>
</dbReference>
<dbReference type="SUPFAM" id="SSF53300">
    <property type="entry name" value="vWA-like"/>
    <property type="match status" value="1"/>
</dbReference>
<dbReference type="Pfam" id="PF06213">
    <property type="entry name" value="CobT"/>
    <property type="match status" value="1"/>
</dbReference>
<dbReference type="CDD" id="cd01454">
    <property type="entry name" value="vWA_norD_type"/>
    <property type="match status" value="1"/>
</dbReference>
<organism evidence="4 5">
    <name type="scientific">Fulvimarina endophytica</name>
    <dbReference type="NCBI Taxonomy" id="2293836"/>
    <lineage>
        <taxon>Bacteria</taxon>
        <taxon>Pseudomonadati</taxon>
        <taxon>Pseudomonadota</taxon>
        <taxon>Alphaproteobacteria</taxon>
        <taxon>Hyphomicrobiales</taxon>
        <taxon>Aurantimonadaceae</taxon>
        <taxon>Fulvimarina</taxon>
    </lineage>
</organism>
<evidence type="ECO:0000313" key="5">
    <source>
        <dbReference type="Proteomes" id="UP000264310"/>
    </source>
</evidence>
<evidence type="ECO:0000256" key="2">
    <source>
        <dbReference type="SAM" id="MobiDB-lite"/>
    </source>
</evidence>
<dbReference type="PANTHER" id="PTHR41248:SF1">
    <property type="entry name" value="NORD PROTEIN"/>
    <property type="match status" value="1"/>
</dbReference>
<reference evidence="4 5" key="1">
    <citation type="submission" date="2018-08" db="EMBL/GenBank/DDBJ databases">
        <title>Fulvimarina sp. 85, whole genome shotgun sequence.</title>
        <authorList>
            <person name="Tuo L."/>
        </authorList>
    </citation>
    <scope>NUCLEOTIDE SEQUENCE [LARGE SCALE GENOMIC DNA]</scope>
    <source>
        <strain evidence="4 5">85</strain>
    </source>
</reference>
<evidence type="ECO:0000313" key="4">
    <source>
        <dbReference type="EMBL" id="RFC64251.1"/>
    </source>
</evidence>
<feature type="domain" description="VWFA" evidence="3">
    <location>
        <begin position="415"/>
        <end position="634"/>
    </location>
</feature>
<evidence type="ECO:0000259" key="3">
    <source>
        <dbReference type="PROSITE" id="PS50234"/>
    </source>
</evidence>
<dbReference type="Proteomes" id="UP000264310">
    <property type="component" value="Unassembled WGS sequence"/>
</dbReference>
<proteinExistence type="predicted"/>
<dbReference type="InterPro" id="IPR036465">
    <property type="entry name" value="vWFA_dom_sf"/>
</dbReference>
<feature type="compositionally biased region" description="Basic and acidic residues" evidence="2">
    <location>
        <begin position="243"/>
        <end position="254"/>
    </location>
</feature>
<keyword evidence="5" id="KW-1185">Reference proteome</keyword>
<keyword evidence="4" id="KW-0436">Ligase</keyword>
<dbReference type="InterPro" id="IPR006538">
    <property type="entry name" value="CobT"/>
</dbReference>
<gene>
    <name evidence="4" type="primary">cobT</name>
    <name evidence="4" type="ORF">DYI37_07885</name>
</gene>
<name>A0A371X4U3_9HYPH</name>
<feature type="region of interest" description="Disordered" evidence="2">
    <location>
        <begin position="1"/>
        <end position="22"/>
    </location>
</feature>
<dbReference type="OrthoDB" id="9764783at2"/>
<dbReference type="AlphaFoldDB" id="A0A371X4U3"/>
<dbReference type="GO" id="GO:0009236">
    <property type="term" value="P:cobalamin biosynthetic process"/>
    <property type="evidence" value="ECO:0007669"/>
    <property type="project" value="UniProtKB-UniRule"/>
</dbReference>
<dbReference type="Pfam" id="PF11775">
    <property type="entry name" value="CobT_C"/>
    <property type="match status" value="1"/>
</dbReference>
<dbReference type="PROSITE" id="PS50234">
    <property type="entry name" value="VWFA"/>
    <property type="match status" value="1"/>
</dbReference>
<evidence type="ECO:0000256" key="1">
    <source>
        <dbReference type="NCBIfam" id="TIGR01651"/>
    </source>
</evidence>
<accession>A0A371X4U3</accession>
<protein>
    <recommendedName>
        <fullName evidence="1">Cobaltochelatase subunit CobT</fullName>
        <ecNumber evidence="1">6.6.1.2</ecNumber>
    </recommendedName>
</protein>
<dbReference type="EMBL" id="QURL01000003">
    <property type="protein sequence ID" value="RFC64251.1"/>
    <property type="molecule type" value="Genomic_DNA"/>
</dbReference>
<dbReference type="Gene3D" id="3.40.50.410">
    <property type="entry name" value="von Willebrand factor, type A domain"/>
    <property type="match status" value="1"/>
</dbReference>
<dbReference type="InterPro" id="IPR002035">
    <property type="entry name" value="VWF_A"/>
</dbReference>
<dbReference type="InterPro" id="IPR051928">
    <property type="entry name" value="NorD/CobT"/>
</dbReference>
<dbReference type="SMART" id="SM00327">
    <property type="entry name" value="VWA"/>
    <property type="match status" value="1"/>
</dbReference>
<dbReference type="RefSeq" id="WP_116682667.1">
    <property type="nucleotide sequence ID" value="NZ_QURL01000003.1"/>
</dbReference>
<dbReference type="PIRSF" id="PIRSF031715">
    <property type="entry name" value="Cob_chel_CobT"/>
    <property type="match status" value="1"/>
</dbReference>
<comment type="caution">
    <text evidence="4">The sequence shown here is derived from an EMBL/GenBank/DDBJ whole genome shotgun (WGS) entry which is preliminary data.</text>
</comment>
<dbReference type="PANTHER" id="PTHR41248">
    <property type="entry name" value="NORD PROTEIN"/>
    <property type="match status" value="1"/>
</dbReference>
<sequence>MSKIGDNKRPAPTKSANREPFRRSLANTLRAIAGDPELEVTFSVDRPGMAGNSARLPELPKRATANDVSVTRGVADAMALRRARHDPKLHASLSPAGAGARAIYDSVEQARCEAIGANAMPGMGDNLASMLEDKYARSNLSDVTERAEAPMEDAVALMVREALTGRAVPPSAEALVGVWRDFVEEKVGARFSNLSGVAENQEAFARAVRDVLVSLEMAEELAEPEENDEDEEDDEEEQGDNQVRNEEEGGAEKEDGTEDNQTENADEEAESEDSSEAEDSEVTSDDMVDNGDETSETPGEARRPEPKEHDPLQKIEYEVFTRAHDEEIGAEELCDEAELDRLRGFLDKQLSSLQGVVGRLANRLQRRLMAQQSRSWDFDLEEGYLDPARLSRIVMDPMQPLSYKMERDTEFRDTVVSLLIDNSGSMRGRPITVAATCADILARTLERCGVKVEVLGFTTRAWKGGQSREAWLKAGKPPRPGRLNDLRHIVYKGADAPWRRSRRNLGLMMREGLLKENIDGEALIWAHSRLTKRPEQRRILMVISDGAPVDDSTLSVNSGNFLERHLRAVIEEIEQRSPVELLAIGIGHDVTRYYRRAVTIVDADELAGAMTEQLAALFEDEGPAMQSTYRRRSVRMR</sequence>
<feature type="compositionally biased region" description="Basic and acidic residues" evidence="2">
    <location>
        <begin position="299"/>
        <end position="314"/>
    </location>
</feature>